<comment type="caution">
    <text evidence="2">The sequence shown here is derived from an EMBL/GenBank/DDBJ whole genome shotgun (WGS) entry which is preliminary data.</text>
</comment>
<evidence type="ECO:0000256" key="1">
    <source>
        <dbReference type="ARBA" id="ARBA00022679"/>
    </source>
</evidence>
<keyword evidence="1 2" id="KW-0808">Transferase</keyword>
<organism evidence="2 3">
    <name type="scientific">Colletotrichum karsti</name>
    <dbReference type="NCBI Taxonomy" id="1095194"/>
    <lineage>
        <taxon>Eukaryota</taxon>
        <taxon>Fungi</taxon>
        <taxon>Dikarya</taxon>
        <taxon>Ascomycota</taxon>
        <taxon>Pezizomycotina</taxon>
        <taxon>Sordariomycetes</taxon>
        <taxon>Hypocreomycetidae</taxon>
        <taxon>Glomerellales</taxon>
        <taxon>Glomerellaceae</taxon>
        <taxon>Colletotrichum</taxon>
        <taxon>Colletotrichum boninense species complex</taxon>
    </lineage>
</organism>
<proteinExistence type="predicted"/>
<dbReference type="Pfam" id="PF00201">
    <property type="entry name" value="UDPGT"/>
    <property type="match status" value="1"/>
</dbReference>
<gene>
    <name evidence="2" type="ORF">CkaCkLH20_11628</name>
</gene>
<reference evidence="2" key="2">
    <citation type="submission" date="2020-11" db="EMBL/GenBank/DDBJ databases">
        <title>Whole genome sequencing of Colletotrichum sp.</title>
        <authorList>
            <person name="Li H."/>
        </authorList>
    </citation>
    <scope>NUCLEOTIDE SEQUENCE</scope>
    <source>
        <strain evidence="2">CkLH20</strain>
    </source>
</reference>
<dbReference type="GO" id="GO:0008194">
    <property type="term" value="F:UDP-glycosyltransferase activity"/>
    <property type="evidence" value="ECO:0007669"/>
    <property type="project" value="InterPro"/>
</dbReference>
<dbReference type="EMBL" id="JAATWM020000049">
    <property type="protein sequence ID" value="KAF9870956.1"/>
    <property type="molecule type" value="Genomic_DNA"/>
</dbReference>
<dbReference type="Proteomes" id="UP000781932">
    <property type="component" value="Unassembled WGS sequence"/>
</dbReference>
<dbReference type="CDD" id="cd03784">
    <property type="entry name" value="GT1_Gtf-like"/>
    <property type="match status" value="1"/>
</dbReference>
<sequence length="796" mass="89262">MSISAQNPPILPPRKILVVVTAGGSTNSAPMFEVCHYLHQRGHTIEFATFAGREAYANSYPFVSATHVVGRAITPEEEDKLYVQFSEWSWSGKGLRNWIEGKKFFDSFWSETYDNLKLVIESTQPDFLFADFHVDAARDMQREYNLPLATMWPQWPYFMCPVPYIPGRVGLEPRVQTSEHASMWDRFNQDIYLLKHPIAFADLFLTTRKMRAQKGLGMLPMLPKPDHLVLVNSFVGLETPKETPPLLHAIGPILSDQYAPLDDGLLQFYSTHGRTMFVAFGTHVILSRERLKDLRAGIVSALRAGHIDGVVWAIRGASKTEFAALRDRVVYTSASGIKINLSSEELLENKHPHLMFVDFAPQRAVLAHPSTRLFFSHVGPSSANESLFHGVPMLSMGIYGDQLPRVLALDNTGVALSVRKETFTPGEIEQKVGRLMRDEDGTFRRNALRMERIAVLASRRKVLAADLIEEFIETRIQSRDGFLRFIERYPELSKSVPNNLYAVPSHDSLLDYGTYRAIMASSGVHFTEGLPTRVELTNVSGVMCTAERVLLLTKARAYFEAELKHVLQLGHRIRRVEDTGDAVFLDGERFDFAIDATWGHYSRPDIPVVYEPTLLLYYEGPPDFPAITLVDGSLCSVYPTEAPGLFTLSSVPHTPLGQFATAEEAQAVRDGICTETITSKRLLMEDQITKYLPSFPDLFRYVGPQLSIKTKAVGAHDNRTCTVSRFGRMFSVMSGKIDTVFFASERILSLIEVVQAASARETLSSLRDDIIVVNTRTHLNDAGQGSWNGELFGSQL</sequence>
<keyword evidence="3" id="KW-1185">Reference proteome</keyword>
<accession>A0A9P6HXP7</accession>
<dbReference type="Gene3D" id="3.40.50.2000">
    <property type="entry name" value="Glycogen Phosphorylase B"/>
    <property type="match status" value="2"/>
</dbReference>
<reference evidence="2" key="1">
    <citation type="submission" date="2020-03" db="EMBL/GenBank/DDBJ databases">
        <authorList>
            <person name="He L."/>
        </authorList>
    </citation>
    <scope>NUCLEOTIDE SEQUENCE</scope>
    <source>
        <strain evidence="2">CkLH20</strain>
    </source>
</reference>
<dbReference type="AlphaFoldDB" id="A0A9P6HXP7"/>
<evidence type="ECO:0000313" key="2">
    <source>
        <dbReference type="EMBL" id="KAF9870956.1"/>
    </source>
</evidence>
<name>A0A9P6HXP7_9PEZI</name>
<dbReference type="SUPFAM" id="SSF53756">
    <property type="entry name" value="UDP-Glycosyltransferase/glycogen phosphorylase"/>
    <property type="match status" value="1"/>
</dbReference>
<evidence type="ECO:0000313" key="3">
    <source>
        <dbReference type="Proteomes" id="UP000781932"/>
    </source>
</evidence>
<dbReference type="RefSeq" id="XP_038740417.1">
    <property type="nucleotide sequence ID" value="XM_038894342.1"/>
</dbReference>
<protein>
    <submittedName>
        <fullName evidence="2">Udp-glucosyl transferase family protein</fullName>
    </submittedName>
</protein>
<dbReference type="OrthoDB" id="5835829at2759"/>
<dbReference type="InterPro" id="IPR002213">
    <property type="entry name" value="UDP_glucos_trans"/>
</dbReference>
<dbReference type="PANTHER" id="PTHR48045:SF31">
    <property type="entry name" value="UDP-GLYCOSYLTRANSFERASE 76B1-LIKE"/>
    <property type="match status" value="1"/>
</dbReference>
<dbReference type="PANTHER" id="PTHR48045">
    <property type="entry name" value="UDP-GLYCOSYLTRANSFERASE 72B1"/>
    <property type="match status" value="1"/>
</dbReference>
<dbReference type="GeneID" id="62167416"/>